<proteinExistence type="predicted"/>
<feature type="transmembrane region" description="Helical" evidence="2">
    <location>
        <begin position="332"/>
        <end position="351"/>
    </location>
</feature>
<dbReference type="Gene3D" id="3.30.70.1440">
    <property type="entry name" value="Multidrug efflux transporter AcrB pore domain"/>
    <property type="match status" value="1"/>
</dbReference>
<reference evidence="3 4" key="1">
    <citation type="submission" date="2013-03" db="EMBL/GenBank/DDBJ databases">
        <title>Assembly of a new bacterial strain Brevibacillus borstelensis AK1.</title>
        <authorList>
            <person name="Rajan I."/>
            <person name="PoliReddy D."/>
            <person name="Sugumar T."/>
            <person name="Rathinam K."/>
            <person name="Alqarawi S."/>
            <person name="Khalil A.B."/>
            <person name="Sivakumar N."/>
        </authorList>
    </citation>
    <scope>NUCLEOTIDE SEQUENCE [LARGE SCALE GENOMIC DNA]</scope>
    <source>
        <strain evidence="3 4">AK1</strain>
    </source>
</reference>
<dbReference type="SUPFAM" id="SSF82714">
    <property type="entry name" value="Multidrug efflux transporter AcrB TolC docking domain, DN and DC subdomains"/>
    <property type="match status" value="2"/>
</dbReference>
<accession>M8DIY3</accession>
<dbReference type="GO" id="GO:0005886">
    <property type="term" value="C:plasma membrane"/>
    <property type="evidence" value="ECO:0007669"/>
    <property type="project" value="TreeGrafter"/>
</dbReference>
<feature type="transmembrane region" description="Helical" evidence="2">
    <location>
        <begin position="358"/>
        <end position="378"/>
    </location>
</feature>
<dbReference type="STRING" id="1300222.I532_05955"/>
<gene>
    <name evidence="3" type="ORF">I532_05955</name>
</gene>
<dbReference type="InterPro" id="IPR001036">
    <property type="entry name" value="Acrflvin-R"/>
</dbReference>
<feature type="transmembrane region" description="Helical" evidence="2">
    <location>
        <begin position="839"/>
        <end position="858"/>
    </location>
</feature>
<feature type="transmembrane region" description="Helical" evidence="2">
    <location>
        <begin position="971"/>
        <end position="994"/>
    </location>
</feature>
<keyword evidence="1" id="KW-0175">Coiled coil</keyword>
<evidence type="ECO:0000256" key="2">
    <source>
        <dbReference type="SAM" id="Phobius"/>
    </source>
</evidence>
<feature type="transmembrane region" description="Helical" evidence="2">
    <location>
        <begin position="941"/>
        <end position="959"/>
    </location>
</feature>
<dbReference type="RefSeq" id="WP_003387014.1">
    <property type="nucleotide sequence ID" value="NZ_APBN01000002.1"/>
</dbReference>
<keyword evidence="2" id="KW-0812">Transmembrane</keyword>
<dbReference type="SUPFAM" id="SSF82693">
    <property type="entry name" value="Multidrug efflux transporter AcrB pore domain, PN1, PN2, PC1 and PC2 subdomains"/>
    <property type="match status" value="2"/>
</dbReference>
<dbReference type="GeneID" id="89500038"/>
<feature type="transmembrane region" description="Helical" evidence="2">
    <location>
        <begin position="12"/>
        <end position="33"/>
    </location>
</feature>
<dbReference type="Gene3D" id="3.30.70.1320">
    <property type="entry name" value="Multidrug efflux transporter AcrB pore domain like"/>
    <property type="match status" value="1"/>
</dbReference>
<dbReference type="PANTHER" id="PTHR32063">
    <property type="match status" value="1"/>
</dbReference>
<keyword evidence="2" id="KW-1133">Transmembrane helix</keyword>
<dbReference type="SUPFAM" id="SSF82866">
    <property type="entry name" value="Multidrug efflux transporter AcrB transmembrane domain"/>
    <property type="match status" value="2"/>
</dbReference>
<dbReference type="Gene3D" id="1.20.1640.10">
    <property type="entry name" value="Multidrug efflux transporter AcrB transmembrane domain"/>
    <property type="match status" value="2"/>
</dbReference>
<dbReference type="Gene3D" id="3.30.2090.10">
    <property type="entry name" value="Multidrug efflux transporter AcrB TolC docking domain, DN and DC subdomains"/>
    <property type="match status" value="2"/>
</dbReference>
<feature type="coiled-coil region" evidence="1">
    <location>
        <begin position="996"/>
        <end position="1023"/>
    </location>
</feature>
<dbReference type="Gene3D" id="3.30.70.1430">
    <property type="entry name" value="Multidrug efflux transporter AcrB pore domain"/>
    <property type="match status" value="2"/>
</dbReference>
<feature type="transmembrane region" description="Helical" evidence="2">
    <location>
        <begin position="892"/>
        <end position="912"/>
    </location>
</feature>
<comment type="caution">
    <text evidence="3">The sequence shown here is derived from an EMBL/GenBank/DDBJ whole genome shotgun (WGS) entry which is preliminary data.</text>
</comment>
<feature type="transmembrane region" description="Helical" evidence="2">
    <location>
        <begin position="525"/>
        <end position="543"/>
    </location>
</feature>
<dbReference type="PRINTS" id="PR00702">
    <property type="entry name" value="ACRIFLAVINRP"/>
</dbReference>
<sequence>MEKIILFLLKRRLIVYLFTFLITIAGLGALFSFNIELVPKTNLPQISVRISGGSLPPEEMEEKITKKVEQEIKSMAGVKEYSSTTGTGSVTIRVTAEEGEGERVKQDVQNAVNRLRNNFPKNVDTVNVMQDNLGDEMLIEYAMVGAEPKAMLSLAKTSIKDRIEDVPGVKEVEVSDRSFENKITVTLRPERLAAYHATPSGVIDQLQATNWKQAVGTLENTGFDTVVMIDNSYTTAQELSQLAIDTPKGTVTLDQLAIIDDMRGKVKDFVALTDGQVFVNLSVKRAEGSDLISTQAKVEEVVKQINAEANGQYQLKVMIEAVSYIDHAVTNLSRDVIIGGALAILVLLVFLRNWRVTLVIATTLPLSAMMTFIAMKAGGYNIDMISLLSLSLSVGLIVDAAIVVLESIYQFREKGEPITQAIVKGTREVMTPVFTSQLTIIVVFLPLVLADFESWLKPILGAIAFTVTAAITASTLAAFFFVPVFSDRFLKNDKKVSLEGEGKEHFIVRAFTNLLRKALRHRIKTIMLAVSLFVGSFFLMPFMKMGQGINPNENMVFASITMPTGSTLENTQRAALDAETTLRELPDVKDVFFFASKENAELFLMLKGKKERQQGKDELTLEINERLQAIQGIESITTSFGSQGGAAPVQLDITGEDMEKMRQIAGEVEGMLATIPGVSNIRNDFKEGKEKVTLLPKQEALARMQVDHRSLLQQISMLIGDQPVTTITTDGIEVDVVAKMPEGWLKHPEQLNQIMITSKTGAEVPLGDLVEWRYSKSPVTITHEKGERIVTVSAELLGSDLGTVGRQINEKLPQLAVPAGYQVEIAGKLKEQSSTMTQGLFVFLGVIALIYVIMVAQFGRMSQPFIIMLTIPMALVGVILGFVLTQRVFGEMAMIGMIMLVGIVVSNAILLIDRINLLRERGMELGEAIVQGTKDRVRPVIMTKLTAILGMLPMGLAVAEGSDLEAPLATAVISGLVFHTIVTLVLVPVLYSLFENAKARRLARKQTREAKRLAKRLSKAEIQPTDI</sequence>
<dbReference type="PANTHER" id="PTHR32063:SF0">
    <property type="entry name" value="SWARMING MOTILITY PROTEIN SWRC"/>
    <property type="match status" value="1"/>
</dbReference>
<organism evidence="3 4">
    <name type="scientific">Brevibacillus borstelensis AK1</name>
    <dbReference type="NCBI Taxonomy" id="1300222"/>
    <lineage>
        <taxon>Bacteria</taxon>
        <taxon>Bacillati</taxon>
        <taxon>Bacillota</taxon>
        <taxon>Bacilli</taxon>
        <taxon>Bacillales</taxon>
        <taxon>Paenibacillaceae</taxon>
        <taxon>Brevibacillus</taxon>
    </lineage>
</organism>
<protein>
    <submittedName>
        <fullName evidence="3">Efflux system</fullName>
    </submittedName>
</protein>
<evidence type="ECO:0000256" key="1">
    <source>
        <dbReference type="SAM" id="Coils"/>
    </source>
</evidence>
<dbReference type="Proteomes" id="UP000012081">
    <property type="component" value="Unassembled WGS sequence"/>
</dbReference>
<feature type="transmembrane region" description="Helical" evidence="2">
    <location>
        <begin position="429"/>
        <end position="450"/>
    </location>
</feature>
<dbReference type="InterPro" id="IPR027463">
    <property type="entry name" value="AcrB_DN_DC_subdom"/>
</dbReference>
<evidence type="ECO:0000313" key="3">
    <source>
        <dbReference type="EMBL" id="EMT53533.1"/>
    </source>
</evidence>
<keyword evidence="4" id="KW-1185">Reference proteome</keyword>
<dbReference type="Pfam" id="PF00873">
    <property type="entry name" value="ACR_tran"/>
    <property type="match status" value="1"/>
</dbReference>
<dbReference type="AlphaFoldDB" id="M8DIY3"/>
<dbReference type="OrthoDB" id="9757876at2"/>
<name>M8DIY3_9BACL</name>
<evidence type="ECO:0000313" key="4">
    <source>
        <dbReference type="Proteomes" id="UP000012081"/>
    </source>
</evidence>
<dbReference type="EMBL" id="APBN01000002">
    <property type="protein sequence ID" value="EMT53533.1"/>
    <property type="molecule type" value="Genomic_DNA"/>
</dbReference>
<dbReference type="PATRIC" id="fig|1300222.3.peg.1221"/>
<dbReference type="GO" id="GO:0042910">
    <property type="term" value="F:xenobiotic transmembrane transporter activity"/>
    <property type="evidence" value="ECO:0007669"/>
    <property type="project" value="TreeGrafter"/>
</dbReference>
<feature type="transmembrane region" description="Helical" evidence="2">
    <location>
        <begin position="384"/>
        <end position="408"/>
    </location>
</feature>
<feature type="transmembrane region" description="Helical" evidence="2">
    <location>
        <begin position="865"/>
        <end position="886"/>
    </location>
</feature>
<keyword evidence="2" id="KW-0472">Membrane</keyword>
<feature type="transmembrane region" description="Helical" evidence="2">
    <location>
        <begin position="462"/>
        <end position="485"/>
    </location>
</feature>